<dbReference type="EMBL" id="JAWWNJ010000084">
    <property type="protein sequence ID" value="KAK7001174.1"/>
    <property type="molecule type" value="Genomic_DNA"/>
</dbReference>
<feature type="non-terminal residue" evidence="1">
    <location>
        <position position="86"/>
    </location>
</feature>
<evidence type="ECO:0000313" key="1">
    <source>
        <dbReference type="EMBL" id="KAK7001174.1"/>
    </source>
</evidence>
<protein>
    <submittedName>
        <fullName evidence="1">Uncharacterized protein</fullName>
    </submittedName>
</protein>
<feature type="non-terminal residue" evidence="1">
    <location>
        <position position="1"/>
    </location>
</feature>
<accession>A0AAW0A6I2</accession>
<name>A0AAW0A6I2_9AGAR</name>
<gene>
    <name evidence="1" type="ORF">R3P38DRAFT_2416516</name>
</gene>
<sequence>ALSWVIDYGEEEVENVMGKKYNFAKIDAEKWDNTYKAALTEQEARWSDLKDLDQPRSKEQLDEDATLILEAMSRATAEAVPELRPS</sequence>
<keyword evidence="2" id="KW-1185">Reference proteome</keyword>
<dbReference type="AlphaFoldDB" id="A0AAW0A6I2"/>
<reference evidence="1 2" key="1">
    <citation type="journal article" date="2024" name="J Genomics">
        <title>Draft genome sequencing and assembly of Favolaschia claudopus CIRM-BRFM 2984 isolated from oak limbs.</title>
        <authorList>
            <person name="Navarro D."/>
            <person name="Drula E."/>
            <person name="Chaduli D."/>
            <person name="Cazenave R."/>
            <person name="Ahrendt S."/>
            <person name="Wang J."/>
            <person name="Lipzen A."/>
            <person name="Daum C."/>
            <person name="Barry K."/>
            <person name="Grigoriev I.V."/>
            <person name="Favel A."/>
            <person name="Rosso M.N."/>
            <person name="Martin F."/>
        </authorList>
    </citation>
    <scope>NUCLEOTIDE SEQUENCE [LARGE SCALE GENOMIC DNA]</scope>
    <source>
        <strain evidence="1 2">CIRM-BRFM 2984</strain>
    </source>
</reference>
<dbReference type="Proteomes" id="UP001362999">
    <property type="component" value="Unassembled WGS sequence"/>
</dbReference>
<comment type="caution">
    <text evidence="1">The sequence shown here is derived from an EMBL/GenBank/DDBJ whole genome shotgun (WGS) entry which is preliminary data.</text>
</comment>
<organism evidence="1 2">
    <name type="scientific">Favolaschia claudopus</name>
    <dbReference type="NCBI Taxonomy" id="2862362"/>
    <lineage>
        <taxon>Eukaryota</taxon>
        <taxon>Fungi</taxon>
        <taxon>Dikarya</taxon>
        <taxon>Basidiomycota</taxon>
        <taxon>Agaricomycotina</taxon>
        <taxon>Agaricomycetes</taxon>
        <taxon>Agaricomycetidae</taxon>
        <taxon>Agaricales</taxon>
        <taxon>Marasmiineae</taxon>
        <taxon>Mycenaceae</taxon>
        <taxon>Favolaschia</taxon>
    </lineage>
</organism>
<proteinExistence type="predicted"/>
<evidence type="ECO:0000313" key="2">
    <source>
        <dbReference type="Proteomes" id="UP001362999"/>
    </source>
</evidence>